<comment type="caution">
    <text evidence="1">The sequence shown here is derived from an EMBL/GenBank/DDBJ whole genome shotgun (WGS) entry which is preliminary data.</text>
</comment>
<evidence type="ECO:0000313" key="1">
    <source>
        <dbReference type="EMBL" id="MFD2936360.1"/>
    </source>
</evidence>
<gene>
    <name evidence="1" type="ORF">ACFS25_21440</name>
</gene>
<name>A0ABW6ALT0_9BACT</name>
<proteinExistence type="predicted"/>
<keyword evidence="2" id="KW-1185">Reference proteome</keyword>
<sequence length="223" mass="25149">MNTNLRLLLALLWFPTALLFGQQKLSILATVTPTLSDTHYTTRFLYPDSDGQIVEPVYLNGNRWASGYSAGLSLWYTYAPGWSVSSGIWYQQLTTRQARQAVAGEGTITLRKRVIRIPVLLNYVLSTKRLSPYFSFGVLTDIPIAARVIVTRSGQSTQYLRLENSSRPIFHVLVGAGMQYKLNRRYTLMAQPIWTYNLGQLGGTSTYNPSYELSLLAQIAYSF</sequence>
<protein>
    <submittedName>
        <fullName evidence="1">PorT family protein</fullName>
    </submittedName>
</protein>
<dbReference type="RefSeq" id="WP_381505084.1">
    <property type="nucleotide sequence ID" value="NZ_JBHUOM010000023.1"/>
</dbReference>
<accession>A0ABW6ALT0</accession>
<dbReference type="EMBL" id="JBHUOM010000023">
    <property type="protein sequence ID" value="MFD2936360.1"/>
    <property type="molecule type" value="Genomic_DNA"/>
</dbReference>
<organism evidence="1 2">
    <name type="scientific">Spirosoma flavum</name>
    <dbReference type="NCBI Taxonomy" id="2048557"/>
    <lineage>
        <taxon>Bacteria</taxon>
        <taxon>Pseudomonadati</taxon>
        <taxon>Bacteroidota</taxon>
        <taxon>Cytophagia</taxon>
        <taxon>Cytophagales</taxon>
        <taxon>Cytophagaceae</taxon>
        <taxon>Spirosoma</taxon>
    </lineage>
</organism>
<dbReference type="Proteomes" id="UP001597512">
    <property type="component" value="Unassembled WGS sequence"/>
</dbReference>
<reference evidence="2" key="1">
    <citation type="journal article" date="2019" name="Int. J. Syst. Evol. Microbiol.">
        <title>The Global Catalogue of Microorganisms (GCM) 10K type strain sequencing project: providing services to taxonomists for standard genome sequencing and annotation.</title>
        <authorList>
            <consortium name="The Broad Institute Genomics Platform"/>
            <consortium name="The Broad Institute Genome Sequencing Center for Infectious Disease"/>
            <person name="Wu L."/>
            <person name="Ma J."/>
        </authorList>
    </citation>
    <scope>NUCLEOTIDE SEQUENCE [LARGE SCALE GENOMIC DNA]</scope>
    <source>
        <strain evidence="2">KCTC 52490</strain>
    </source>
</reference>
<evidence type="ECO:0000313" key="2">
    <source>
        <dbReference type="Proteomes" id="UP001597512"/>
    </source>
</evidence>